<feature type="domain" description="Alpha/beta-hydrolase catalytic" evidence="3">
    <location>
        <begin position="263"/>
        <end position="549"/>
    </location>
</feature>
<dbReference type="RefSeq" id="WP_286264797.1">
    <property type="nucleotide sequence ID" value="NZ_AP028056.1"/>
</dbReference>
<evidence type="ECO:0000313" key="5">
    <source>
        <dbReference type="EMBL" id="BEH02842.1"/>
    </source>
</evidence>
<evidence type="ECO:0000256" key="2">
    <source>
        <dbReference type="SAM" id="Phobius"/>
    </source>
</evidence>
<dbReference type="Pfam" id="PF15420">
    <property type="entry name" value="Abhydrolase_9_N"/>
    <property type="match status" value="1"/>
</dbReference>
<evidence type="ECO:0000259" key="4">
    <source>
        <dbReference type="Pfam" id="PF15420"/>
    </source>
</evidence>
<feature type="transmembrane region" description="Helical" evidence="2">
    <location>
        <begin position="129"/>
        <end position="151"/>
    </location>
</feature>
<feature type="transmembrane region" description="Helical" evidence="2">
    <location>
        <begin position="163"/>
        <end position="186"/>
    </location>
</feature>
<dbReference type="EMBL" id="AP028056">
    <property type="protein sequence ID" value="BEH02842.1"/>
    <property type="molecule type" value="Genomic_DNA"/>
</dbReference>
<accession>A0AAN0KAQ5</accession>
<dbReference type="Pfam" id="PF10081">
    <property type="entry name" value="Abhydrolase_9"/>
    <property type="match status" value="1"/>
</dbReference>
<keyword evidence="2" id="KW-0472">Membrane</keyword>
<reference evidence="5" key="1">
    <citation type="journal article" date="2024" name="Int. J. Syst. Evol. Microbiol.">
        <title>Brooklawnia propionicigenes sp. nov., a facultatively anaerobic, propionate-producing bacterium isolated from a methanogenic reactor treating waste from cattle farms.</title>
        <authorList>
            <person name="Akita Y."/>
            <person name="Ueki A."/>
            <person name="Tonouchi A."/>
            <person name="Sugawara Y."/>
            <person name="Honma S."/>
            <person name="Kaku N."/>
            <person name="Ueki K."/>
        </authorList>
    </citation>
    <scope>NUCLEOTIDE SEQUENCE</scope>
    <source>
        <strain evidence="5">SH051</strain>
    </source>
</reference>
<gene>
    <name evidence="5" type="ORF">brsh051_21230</name>
</gene>
<protein>
    <submittedName>
        <fullName evidence="5">Alpha/beta-hydrolase family protein</fullName>
    </submittedName>
</protein>
<keyword evidence="6" id="KW-1185">Reference proteome</keyword>
<sequence>MPATRTRRPSDGPAVWTLTGTGATLALAMSWVALSPSLLPRNWWATGITVGLSAIVGYAVGTLVQAGWVALSRASKLTVSISPGWKRWLRRGWFGALVVLTAVSWWANVQRQQGLATSVGVSSAGWRGQSLGLLLGIVIFALLLGAGRTTLWIAHLIGHRLRLVLPGWLALLTTVSTVTLIVVLLARGAVILPLLDEITKAAAASNGITGSGRQPPVEPERSGSAASNESWESLGRQGRAVVADGPRAADIARVTGEPAMEPIRAYAGLSAGRDIEATAQAVVAELDRTNAWQRSYLMVATAVSNGWTEEYTLASVEYLTRGDVASASMQYSFLPSGVAYVIDRSSAAEAGRDLWQAIYQRWLQLPADHRPKLLVSGESMGAFGSQAAFDSPGELLDEAYGAVWAGTPRFTPLWAQLTAARRIGSPEVAPVIDNGRSIRFATNVAELEHDHFGGLYEPWQQHPRVVYLQNASDPVVWWSADLLWREPDWMREQTSNQSGATMTWMPWVTFWQITLDMPDALTPQAGQGHQYQSELIPVWNAVLGQPASDAELAAIAQAINASLVPR</sequence>
<dbReference type="InterPro" id="IPR027787">
    <property type="entry name" value="Alpha/beta-hydrolase_catalytic"/>
</dbReference>
<evidence type="ECO:0000256" key="1">
    <source>
        <dbReference type="SAM" id="MobiDB-lite"/>
    </source>
</evidence>
<name>A0AAN0KAQ5_9ACTN</name>
<proteinExistence type="predicted"/>
<feature type="transmembrane region" description="Helical" evidence="2">
    <location>
        <begin position="44"/>
        <end position="71"/>
    </location>
</feature>
<feature type="transmembrane region" description="Helical" evidence="2">
    <location>
        <begin position="12"/>
        <end position="32"/>
    </location>
</feature>
<evidence type="ECO:0000313" key="6">
    <source>
        <dbReference type="Proteomes" id="UP001431656"/>
    </source>
</evidence>
<evidence type="ECO:0000259" key="3">
    <source>
        <dbReference type="Pfam" id="PF10081"/>
    </source>
</evidence>
<dbReference type="InterPro" id="IPR027788">
    <property type="entry name" value="Alpha/beta-hydrolase_N_dom"/>
</dbReference>
<dbReference type="Proteomes" id="UP001431656">
    <property type="component" value="Chromosome"/>
</dbReference>
<feature type="transmembrane region" description="Helical" evidence="2">
    <location>
        <begin position="92"/>
        <end position="109"/>
    </location>
</feature>
<organism evidence="5 6">
    <name type="scientific">Brooklawnia propionicigenes</name>
    <dbReference type="NCBI Taxonomy" id="3041175"/>
    <lineage>
        <taxon>Bacteria</taxon>
        <taxon>Bacillati</taxon>
        <taxon>Actinomycetota</taxon>
        <taxon>Actinomycetes</taxon>
        <taxon>Propionibacteriales</taxon>
        <taxon>Propionibacteriaceae</taxon>
        <taxon>Brooklawnia</taxon>
    </lineage>
</organism>
<feature type="domain" description="Alpha/beta-hydrolase N-terminal" evidence="4">
    <location>
        <begin position="34"/>
        <end position="246"/>
    </location>
</feature>
<dbReference type="AlphaFoldDB" id="A0AAN0KAQ5"/>
<feature type="region of interest" description="Disordered" evidence="1">
    <location>
        <begin position="206"/>
        <end position="232"/>
    </location>
</feature>
<dbReference type="KEGG" id="broo:brsh051_21230"/>
<keyword evidence="2" id="KW-1133">Transmembrane helix</keyword>
<keyword evidence="2" id="KW-0812">Transmembrane</keyword>